<sequence>MAARCPPHCYPTPFPDKLGPLSLSHTLGQNHTKRFLRPALWDVFHKLANSLIRPKDFSEGLSRYLSIVSHMRRFGADGSFPRSGVLCSQSALIGSLFG</sequence>
<reference evidence="1 2" key="1">
    <citation type="journal article" date="2022" name="Nat. Ecol. Evol.">
        <title>A masculinizing supergene underlies an exaggerated male reproductive morph in a spider.</title>
        <authorList>
            <person name="Hendrickx F."/>
            <person name="De Corte Z."/>
            <person name="Sonet G."/>
            <person name="Van Belleghem S.M."/>
            <person name="Kostlbacher S."/>
            <person name="Vangestel C."/>
        </authorList>
    </citation>
    <scope>NUCLEOTIDE SEQUENCE [LARGE SCALE GENOMIC DNA]</scope>
    <source>
        <strain evidence="1">W744_W776</strain>
    </source>
</reference>
<organism evidence="1 2">
    <name type="scientific">Oedothorax gibbosus</name>
    <dbReference type="NCBI Taxonomy" id="931172"/>
    <lineage>
        <taxon>Eukaryota</taxon>
        <taxon>Metazoa</taxon>
        <taxon>Ecdysozoa</taxon>
        <taxon>Arthropoda</taxon>
        <taxon>Chelicerata</taxon>
        <taxon>Arachnida</taxon>
        <taxon>Araneae</taxon>
        <taxon>Araneomorphae</taxon>
        <taxon>Entelegynae</taxon>
        <taxon>Araneoidea</taxon>
        <taxon>Linyphiidae</taxon>
        <taxon>Erigoninae</taxon>
        <taxon>Oedothorax</taxon>
    </lineage>
</organism>
<dbReference type="EMBL" id="JAFNEN010000157">
    <property type="protein sequence ID" value="KAG8191579.1"/>
    <property type="molecule type" value="Genomic_DNA"/>
</dbReference>
<dbReference type="AlphaFoldDB" id="A0AAV6V4I7"/>
<name>A0AAV6V4I7_9ARAC</name>
<dbReference type="Proteomes" id="UP000827092">
    <property type="component" value="Unassembled WGS sequence"/>
</dbReference>
<protein>
    <submittedName>
        <fullName evidence="1">Uncharacterized protein</fullName>
    </submittedName>
</protein>
<accession>A0AAV6V4I7</accession>
<evidence type="ECO:0000313" key="2">
    <source>
        <dbReference type="Proteomes" id="UP000827092"/>
    </source>
</evidence>
<gene>
    <name evidence="1" type="ORF">JTE90_021181</name>
</gene>
<keyword evidence="2" id="KW-1185">Reference proteome</keyword>
<comment type="caution">
    <text evidence="1">The sequence shown here is derived from an EMBL/GenBank/DDBJ whole genome shotgun (WGS) entry which is preliminary data.</text>
</comment>
<evidence type="ECO:0000313" key="1">
    <source>
        <dbReference type="EMBL" id="KAG8191579.1"/>
    </source>
</evidence>
<proteinExistence type="predicted"/>